<dbReference type="InterPro" id="IPR058192">
    <property type="entry name" value="WHD_ROQ1-like"/>
</dbReference>
<reference evidence="10 11" key="1">
    <citation type="submission" date="2024-05" db="EMBL/GenBank/DDBJ databases">
        <title>Haplotype-resolved chromosome-level genome assembly of Huyou (Citrus changshanensis).</title>
        <authorList>
            <person name="Miao C."/>
            <person name="Chen W."/>
            <person name="Wu Y."/>
            <person name="Wang L."/>
            <person name="Zhao S."/>
            <person name="Grierson D."/>
            <person name="Xu C."/>
            <person name="Chen K."/>
        </authorList>
    </citation>
    <scope>NUCLEOTIDE SEQUENCE [LARGE SCALE GENOMIC DNA]</scope>
    <source>
        <strain evidence="10">01-14</strain>
        <tissue evidence="10">Leaf</tissue>
    </source>
</reference>
<dbReference type="Pfam" id="PF00931">
    <property type="entry name" value="NB-ARC"/>
    <property type="match status" value="1"/>
</dbReference>
<dbReference type="InterPro" id="IPR035897">
    <property type="entry name" value="Toll_tir_struct_dom_sf"/>
</dbReference>
<dbReference type="Gene3D" id="3.40.50.10140">
    <property type="entry name" value="Toll/interleukin-1 receptor homology (TIR) domain"/>
    <property type="match status" value="1"/>
</dbReference>
<keyword evidence="4" id="KW-0378">Hydrolase</keyword>
<evidence type="ECO:0000256" key="3">
    <source>
        <dbReference type="ARBA" id="ARBA00022737"/>
    </source>
</evidence>
<dbReference type="Gene3D" id="3.80.10.10">
    <property type="entry name" value="Ribonuclease Inhibitor"/>
    <property type="match status" value="3"/>
</dbReference>
<evidence type="ECO:0000259" key="9">
    <source>
        <dbReference type="PROSITE" id="PS50104"/>
    </source>
</evidence>
<protein>
    <recommendedName>
        <fullName evidence="1">ADP-ribosyl cyclase/cyclic ADP-ribose hydrolase</fullName>
        <ecNumber evidence="1">3.2.2.6</ecNumber>
    </recommendedName>
</protein>
<feature type="region of interest" description="Disordered" evidence="8">
    <location>
        <begin position="1"/>
        <end position="25"/>
    </location>
</feature>
<dbReference type="GO" id="GO:0043531">
    <property type="term" value="F:ADP binding"/>
    <property type="evidence" value="ECO:0007669"/>
    <property type="project" value="InterPro"/>
</dbReference>
<dbReference type="EC" id="3.2.2.6" evidence="1"/>
<dbReference type="Gene3D" id="1.10.8.430">
    <property type="entry name" value="Helical domain of apoptotic protease-activating factors"/>
    <property type="match status" value="1"/>
</dbReference>
<dbReference type="Pfam" id="PF01582">
    <property type="entry name" value="TIR"/>
    <property type="match status" value="1"/>
</dbReference>
<evidence type="ECO:0000256" key="5">
    <source>
        <dbReference type="ARBA" id="ARBA00022821"/>
    </source>
</evidence>
<dbReference type="InterPro" id="IPR002182">
    <property type="entry name" value="NB-ARC"/>
</dbReference>
<feature type="domain" description="TIR" evidence="9">
    <location>
        <begin position="101"/>
        <end position="276"/>
    </location>
</feature>
<dbReference type="AlphaFoldDB" id="A0AAP0M869"/>
<dbReference type="InterPro" id="IPR032675">
    <property type="entry name" value="LRR_dom_sf"/>
</dbReference>
<evidence type="ECO:0000256" key="7">
    <source>
        <dbReference type="ARBA" id="ARBA00047304"/>
    </source>
</evidence>
<keyword evidence="11" id="KW-1185">Reference proteome</keyword>
<dbReference type="InterPro" id="IPR000157">
    <property type="entry name" value="TIR_dom"/>
</dbReference>
<dbReference type="InterPro" id="IPR045344">
    <property type="entry name" value="C-JID"/>
</dbReference>
<evidence type="ECO:0000313" key="10">
    <source>
        <dbReference type="EMBL" id="KAK9200603.1"/>
    </source>
</evidence>
<dbReference type="InterPro" id="IPR027417">
    <property type="entry name" value="P-loop_NTPase"/>
</dbReference>
<dbReference type="Pfam" id="PF23282">
    <property type="entry name" value="WHD_ROQ1"/>
    <property type="match status" value="1"/>
</dbReference>
<organism evidence="10 11">
    <name type="scientific">Citrus x changshan-huyou</name>
    <dbReference type="NCBI Taxonomy" id="2935761"/>
    <lineage>
        <taxon>Eukaryota</taxon>
        <taxon>Viridiplantae</taxon>
        <taxon>Streptophyta</taxon>
        <taxon>Embryophyta</taxon>
        <taxon>Tracheophyta</taxon>
        <taxon>Spermatophyta</taxon>
        <taxon>Magnoliopsida</taxon>
        <taxon>eudicotyledons</taxon>
        <taxon>Gunneridae</taxon>
        <taxon>Pentapetalae</taxon>
        <taxon>rosids</taxon>
        <taxon>malvids</taxon>
        <taxon>Sapindales</taxon>
        <taxon>Rutaceae</taxon>
        <taxon>Aurantioideae</taxon>
        <taxon>Citrus</taxon>
    </lineage>
</organism>
<dbReference type="SUPFAM" id="SSF52058">
    <property type="entry name" value="L domain-like"/>
    <property type="match status" value="1"/>
</dbReference>
<comment type="catalytic activity">
    <reaction evidence="7">
        <text>NAD(+) + H2O = ADP-D-ribose + nicotinamide + H(+)</text>
        <dbReference type="Rhea" id="RHEA:16301"/>
        <dbReference type="ChEBI" id="CHEBI:15377"/>
        <dbReference type="ChEBI" id="CHEBI:15378"/>
        <dbReference type="ChEBI" id="CHEBI:17154"/>
        <dbReference type="ChEBI" id="CHEBI:57540"/>
        <dbReference type="ChEBI" id="CHEBI:57967"/>
        <dbReference type="EC" id="3.2.2.6"/>
    </reaction>
    <physiologicalReaction direction="left-to-right" evidence="7">
        <dbReference type="Rhea" id="RHEA:16302"/>
    </physiologicalReaction>
</comment>
<dbReference type="SUPFAM" id="SSF52200">
    <property type="entry name" value="Toll/Interleukin receptor TIR domain"/>
    <property type="match status" value="1"/>
</dbReference>
<evidence type="ECO:0000256" key="4">
    <source>
        <dbReference type="ARBA" id="ARBA00022801"/>
    </source>
</evidence>
<dbReference type="PANTHER" id="PTHR11017">
    <property type="entry name" value="LEUCINE-RICH REPEAT-CONTAINING PROTEIN"/>
    <property type="match status" value="1"/>
</dbReference>
<gene>
    <name evidence="10" type="ORF">WN944_015801</name>
</gene>
<dbReference type="SUPFAM" id="SSF52540">
    <property type="entry name" value="P-loop containing nucleoside triphosphate hydrolases"/>
    <property type="match status" value="1"/>
</dbReference>
<dbReference type="GO" id="GO:0007165">
    <property type="term" value="P:signal transduction"/>
    <property type="evidence" value="ECO:0007669"/>
    <property type="project" value="InterPro"/>
</dbReference>
<keyword evidence="6" id="KW-0520">NAD</keyword>
<dbReference type="GO" id="GO:0061809">
    <property type="term" value="F:NAD+ nucleosidase activity, cyclic ADP-ribose generating"/>
    <property type="evidence" value="ECO:0007669"/>
    <property type="project" value="UniProtKB-EC"/>
</dbReference>
<accession>A0AAP0M869</accession>
<dbReference type="PRINTS" id="PR00364">
    <property type="entry name" value="DISEASERSIST"/>
</dbReference>
<dbReference type="InterPro" id="IPR042197">
    <property type="entry name" value="Apaf_helical"/>
</dbReference>
<evidence type="ECO:0000313" key="11">
    <source>
        <dbReference type="Proteomes" id="UP001428341"/>
    </source>
</evidence>
<proteinExistence type="predicted"/>
<dbReference type="InterPro" id="IPR044974">
    <property type="entry name" value="Disease_R_plants"/>
</dbReference>
<sequence>MLMRDSGCPLVSTKISARSTSPRSGSLLSDMKVLGTLATNLMAFPLPLNPGLPESTPIILPTLGCGCPIIALVGKWRWTSCLDSRIGEHASPTVVDREIGLVDDVLVDEPDVPAPARGTLLPDVCSSLLPSRCGFVEEKSKNFIDDELKRGHEISPALLAAIEGVNISVVIFSKDYASSKWCLGELVKILECHKMNGQKVLPVFYHVDPSDVRKQTGRVGDAFVVHETQFRNMPEKIEKWRAVLTEASNLSGWDSMKIRPEAKLVEEIVKDILKKLNDFSVSSDFEGLIGLDARIERIKSLLCIGLPNIQIMGIWGMGGIGKTTIAGILFNQISRKFESKCFMANVREESEKGGGFVHLRDRLLSQILDENIIIETPYIPHYIREKLQRMKVFIVLDDVNKFGQLEHLAGGLDRFGLGSRIIVTSSDKRVFEKYGVDHIYEVEELNNIEALELFCKYAFRQNHHPQDLMVISGRVVDYARGNPLAIKMLASFFHRKSKLDWEIALQNLKQISGPEILAVLKISYDELNWEAKNLFLDVACFFKGEDINFVTLILDNHYSVHYGLSVLVDKSLVRISRNKLEMHDLLQDMGREIVSQESEKEPGKRSRLWYHEDIYHVLKKNKGTDTIEGIFLDLSKIRDINLNPQAFANMPNLSFLKFYMPKLFGISDMVCKLHLPQGLQYLSDELRYLHWHGYPLKMSPSNFTPENLIELNLLYSRIEQLWKGKKGCKSLRCFPNNIHFRSPISLNFSYCVNFKEFPQISGNVRELYLRGTPIEYVPSSIDCLAKLEYLDLGHCTILESISTSICKLKSLLKLCLDNCSKLESFPEILEKMGCLEDIDLEGTAIKELPSSIEHLGGLTTLNLTGCSKLDNLPENLGNLKSLKMLGLILPPSFSGLSYLTELDLSCCNLIEIPQDIGCLSLLRSLDLRKNYFEYLPASMKHLSKLKSLDLGCCNMLQSLPELPLQLKFLQAKDCKQLQSLPEIPSCLEMVDVCKLETLCELPQSFLEFGTEFMFTNCLNLNKSACNKLTDLQLRVQHMATASLRLCYEKKFRTPHGISICLPGSETPDWFSYQSSGSLLTIQLLQHSCDRRFIGFAYCAVIGSEEVDDGAGYHFGVKCSYDFETRTSRETKSDDRICYLSAATDNMDELIELDHILLGFVPCLDVSLPNGDHQTAASFKFSLYNASTKNTIGRKVKCCGVCPLYTNTKKTQSHIYTENAVTLNEEFYNDYEYHDKASTSESSRSDKEMEPNPKRICRE</sequence>
<dbReference type="GO" id="GO:0006952">
    <property type="term" value="P:defense response"/>
    <property type="evidence" value="ECO:0007669"/>
    <property type="project" value="InterPro"/>
</dbReference>
<feature type="compositionally biased region" description="Polar residues" evidence="8">
    <location>
        <begin position="13"/>
        <end position="25"/>
    </location>
</feature>
<dbReference type="Gene3D" id="3.40.50.300">
    <property type="entry name" value="P-loop containing nucleotide triphosphate hydrolases"/>
    <property type="match status" value="1"/>
</dbReference>
<name>A0AAP0M869_9ROSI</name>
<dbReference type="PROSITE" id="PS50104">
    <property type="entry name" value="TIR"/>
    <property type="match status" value="1"/>
</dbReference>
<dbReference type="Proteomes" id="UP001428341">
    <property type="component" value="Unassembled WGS sequence"/>
</dbReference>
<keyword evidence="5" id="KW-0611">Plant defense</keyword>
<dbReference type="Pfam" id="PF23286">
    <property type="entry name" value="LRR_13"/>
    <property type="match status" value="1"/>
</dbReference>
<evidence type="ECO:0000256" key="1">
    <source>
        <dbReference type="ARBA" id="ARBA00011982"/>
    </source>
</evidence>
<evidence type="ECO:0000256" key="8">
    <source>
        <dbReference type="SAM" id="MobiDB-lite"/>
    </source>
</evidence>
<feature type="region of interest" description="Disordered" evidence="8">
    <location>
        <begin position="1235"/>
        <end position="1258"/>
    </location>
</feature>
<keyword evidence="3" id="KW-0677">Repeat</keyword>
<evidence type="ECO:0000256" key="6">
    <source>
        <dbReference type="ARBA" id="ARBA00023027"/>
    </source>
</evidence>
<dbReference type="SMART" id="SM00255">
    <property type="entry name" value="TIR"/>
    <property type="match status" value="1"/>
</dbReference>
<comment type="caution">
    <text evidence="10">The sequence shown here is derived from an EMBL/GenBank/DDBJ whole genome shotgun (WGS) entry which is preliminary data.</text>
</comment>
<dbReference type="EMBL" id="JBCGBO010000005">
    <property type="protein sequence ID" value="KAK9200603.1"/>
    <property type="molecule type" value="Genomic_DNA"/>
</dbReference>
<dbReference type="PANTHER" id="PTHR11017:SF574">
    <property type="entry name" value="ADP-RIBOSYL CYCLASE_CYCLIC ADP-RIBOSE HYDROLASE"/>
    <property type="match status" value="1"/>
</dbReference>
<keyword evidence="2" id="KW-0433">Leucine-rich repeat</keyword>
<evidence type="ECO:0000256" key="2">
    <source>
        <dbReference type="ARBA" id="ARBA00022614"/>
    </source>
</evidence>
<dbReference type="InterPro" id="IPR058546">
    <property type="entry name" value="RPS4B/Roq1-like_LRR"/>
</dbReference>
<dbReference type="Pfam" id="PF20160">
    <property type="entry name" value="C-JID"/>
    <property type="match status" value="1"/>
</dbReference>